<comment type="caution">
    <text evidence="3">The sequence shown here is derived from an EMBL/GenBank/DDBJ whole genome shotgun (WGS) entry which is preliminary data.</text>
</comment>
<dbReference type="PANTHER" id="PTHR43000">
    <property type="entry name" value="DTDP-D-GLUCOSE 4,6-DEHYDRATASE-RELATED"/>
    <property type="match status" value="1"/>
</dbReference>
<dbReference type="EMBL" id="LNQP01000005">
    <property type="protein sequence ID" value="KSU89368.1"/>
    <property type="molecule type" value="Genomic_DNA"/>
</dbReference>
<gene>
    <name evidence="3" type="ORF">AS180_02080</name>
</gene>
<dbReference type="InterPro" id="IPR001509">
    <property type="entry name" value="Epimerase_deHydtase"/>
</dbReference>
<evidence type="ECO:0000313" key="4">
    <source>
        <dbReference type="Proteomes" id="UP000053681"/>
    </source>
</evidence>
<dbReference type="Proteomes" id="UP000053681">
    <property type="component" value="Unassembled WGS sequence"/>
</dbReference>
<comment type="similarity">
    <text evidence="1">Belongs to the NAD(P)-dependent epimerase/dehydratase family.</text>
</comment>
<dbReference type="AlphaFoldDB" id="A0A0V8JR15"/>
<keyword evidence="4" id="KW-1185">Reference proteome</keyword>
<name>A0A0V8JR15_9BACI</name>
<dbReference type="Gene3D" id="3.40.50.720">
    <property type="entry name" value="NAD(P)-binding Rossmann-like Domain"/>
    <property type="match status" value="1"/>
</dbReference>
<evidence type="ECO:0000256" key="1">
    <source>
        <dbReference type="ARBA" id="ARBA00007637"/>
    </source>
</evidence>
<protein>
    <submittedName>
        <fullName evidence="3">UDP-glucose 4-epimerase</fullName>
    </submittedName>
</protein>
<evidence type="ECO:0000259" key="2">
    <source>
        <dbReference type="Pfam" id="PF01370"/>
    </source>
</evidence>
<dbReference type="InterPro" id="IPR036291">
    <property type="entry name" value="NAD(P)-bd_dom_sf"/>
</dbReference>
<dbReference type="RefSeq" id="WP_061785429.1">
    <property type="nucleotide sequence ID" value="NZ_KQ758628.1"/>
</dbReference>
<feature type="domain" description="NAD-dependent epimerase/dehydratase" evidence="2">
    <location>
        <begin position="3"/>
        <end position="232"/>
    </location>
</feature>
<sequence length="305" mass="33360">MKVLVTGGTGFIGSHVVECLLENGYTPVVLDNLSSGIRSNLADDVSFYNMSILSKEIEQVFKIEKPEVVIHLAAQVNVSTSLKAPVEDAATNILGTINLLDMCKKHAVKKFIFSSSSAVYGDADTVIDEETPTSPLSFYGTSKLVSESYIQLFQRLHGLSFTIFRYANVFGPRQKSDGEGGVISIFINQLLNGKTPSIFGTGNQTRDFVFVEDVAKANVLAIKSGENEIINISCNHQISINELFKLLAAEISSSATPNYLPGQSGEILHSQLNNQKALQTLGWKPSSDIHTHLLKTIEHFQSYRS</sequence>
<accession>A0A0V8JR15</accession>
<organism evidence="3 4">
    <name type="scientific">Priestia veravalensis</name>
    <dbReference type="NCBI Taxonomy" id="1414648"/>
    <lineage>
        <taxon>Bacteria</taxon>
        <taxon>Bacillati</taxon>
        <taxon>Bacillota</taxon>
        <taxon>Bacilli</taxon>
        <taxon>Bacillales</taxon>
        <taxon>Bacillaceae</taxon>
        <taxon>Priestia</taxon>
    </lineage>
</organism>
<evidence type="ECO:0000313" key="3">
    <source>
        <dbReference type="EMBL" id="KSU89368.1"/>
    </source>
</evidence>
<dbReference type="Pfam" id="PF01370">
    <property type="entry name" value="Epimerase"/>
    <property type="match status" value="1"/>
</dbReference>
<proteinExistence type="inferred from homology"/>
<reference evidence="3 4" key="1">
    <citation type="submission" date="2015-11" db="EMBL/GenBank/DDBJ databases">
        <title>Bacillus caseinolyticus sp nov.</title>
        <authorList>
            <person name="Dastager S.G."/>
            <person name="Mawlankar R."/>
        </authorList>
    </citation>
    <scope>NUCLEOTIDE SEQUENCE [LARGE SCALE GENOMIC DNA]</scope>
    <source>
        <strain evidence="3 4">SGD-V-76</strain>
    </source>
</reference>
<dbReference type="SUPFAM" id="SSF51735">
    <property type="entry name" value="NAD(P)-binding Rossmann-fold domains"/>
    <property type="match status" value="1"/>
</dbReference>